<feature type="transmembrane region" description="Helical" evidence="1">
    <location>
        <begin position="59"/>
        <end position="89"/>
    </location>
</feature>
<dbReference type="AlphaFoldDB" id="A0A6M9Q2A7"/>
<feature type="transmembrane region" description="Helical" evidence="1">
    <location>
        <begin position="124"/>
        <end position="147"/>
    </location>
</feature>
<evidence type="ECO:0008006" key="4">
    <source>
        <dbReference type="Google" id="ProtNLM"/>
    </source>
</evidence>
<reference evidence="2 3" key="1">
    <citation type="submission" date="2018-04" db="EMBL/GenBank/DDBJ databases">
        <title>Polynucleobacter sp. LimPoW16 genome.</title>
        <authorList>
            <person name="Hahn M.W."/>
        </authorList>
    </citation>
    <scope>NUCLEOTIDE SEQUENCE [LARGE SCALE GENOMIC DNA]</scope>
    <source>
        <strain evidence="2 3">LimPoW16</strain>
    </source>
</reference>
<keyword evidence="1" id="KW-0472">Membrane</keyword>
<dbReference type="EMBL" id="CP028941">
    <property type="protein sequence ID" value="QKM62413.1"/>
    <property type="molecule type" value="Genomic_DNA"/>
</dbReference>
<organism evidence="2 3">
    <name type="scientific">Polynucleobacter antarcticus</name>
    <dbReference type="NCBI Taxonomy" id="1743162"/>
    <lineage>
        <taxon>Bacteria</taxon>
        <taxon>Pseudomonadati</taxon>
        <taxon>Pseudomonadota</taxon>
        <taxon>Betaproteobacteria</taxon>
        <taxon>Burkholderiales</taxon>
        <taxon>Burkholderiaceae</taxon>
        <taxon>Polynucleobacter</taxon>
    </lineage>
</organism>
<keyword evidence="1" id="KW-1133">Transmembrane helix</keyword>
<dbReference type="Proteomes" id="UP000500806">
    <property type="component" value="Chromosome"/>
</dbReference>
<accession>A0A6M9Q2A7</accession>
<feature type="transmembrane region" description="Helical" evidence="1">
    <location>
        <begin position="20"/>
        <end position="47"/>
    </location>
</feature>
<gene>
    <name evidence="2" type="ORF">DCO16_04670</name>
</gene>
<name>A0A6M9Q2A7_9BURK</name>
<protein>
    <recommendedName>
        <fullName evidence="4">Ion channel</fullName>
    </recommendedName>
</protein>
<dbReference type="KEGG" id="pani:DCO16_04670"/>
<evidence type="ECO:0000313" key="2">
    <source>
        <dbReference type="EMBL" id="QKM62413.1"/>
    </source>
</evidence>
<feature type="transmembrane region" description="Helical" evidence="1">
    <location>
        <begin position="95"/>
        <end position="112"/>
    </location>
</feature>
<proteinExistence type="predicted"/>
<evidence type="ECO:0000256" key="1">
    <source>
        <dbReference type="SAM" id="Phobius"/>
    </source>
</evidence>
<evidence type="ECO:0000313" key="3">
    <source>
        <dbReference type="Proteomes" id="UP000500806"/>
    </source>
</evidence>
<keyword evidence="1" id="KW-0812">Transmembrane</keyword>
<keyword evidence="3" id="KW-1185">Reference proteome</keyword>
<sequence length="159" mass="17443">MLPANNLDLFIYHLIPQTLFGIFIIGCVLSICGFAFTSTIALFKSCVVRFVHRSKFRSTLLFIMCAQLLALSQLAAIGIWAFSLVLIGIIPSWEVAMFFSASSYTTLGYFPATMPEGWHMIPAFIAFSGLFSFAWAASSTMAMIGILNTALDAKSHPPK</sequence>